<evidence type="ECO:0000313" key="7">
    <source>
        <dbReference type="Proteomes" id="UP000198211"/>
    </source>
</evidence>
<name>A0A225VEP2_9STRA</name>
<keyword evidence="1" id="KW-0677">Repeat</keyword>
<dbReference type="Gene3D" id="1.25.40.20">
    <property type="entry name" value="Ankyrin repeat-containing domain"/>
    <property type="match status" value="2"/>
</dbReference>
<feature type="transmembrane region" description="Helical" evidence="5">
    <location>
        <begin position="249"/>
        <end position="271"/>
    </location>
</feature>
<protein>
    <submittedName>
        <fullName evidence="6">Transmembrane protein</fullName>
    </submittedName>
</protein>
<evidence type="ECO:0000256" key="1">
    <source>
        <dbReference type="ARBA" id="ARBA00022737"/>
    </source>
</evidence>
<evidence type="ECO:0000313" key="6">
    <source>
        <dbReference type="EMBL" id="OWZ03835.1"/>
    </source>
</evidence>
<dbReference type="SUPFAM" id="SSF48403">
    <property type="entry name" value="Ankyrin repeat"/>
    <property type="match status" value="1"/>
</dbReference>
<dbReference type="PROSITE" id="PS50088">
    <property type="entry name" value="ANK_REPEAT"/>
    <property type="match status" value="2"/>
</dbReference>
<dbReference type="EMBL" id="NBNE01005299">
    <property type="protein sequence ID" value="OWZ03835.1"/>
    <property type="molecule type" value="Genomic_DNA"/>
</dbReference>
<keyword evidence="2 3" id="KW-0040">ANK repeat</keyword>
<dbReference type="PANTHER" id="PTHR24126">
    <property type="entry name" value="ANKYRIN REPEAT, PH AND SEC7 DOMAIN CONTAINING PROTEIN SECG-RELATED"/>
    <property type="match status" value="1"/>
</dbReference>
<sequence>MASQPRRLFIGHGAPREDFDSQRTLRSPLLNSTTGASTRPRLSSIIAQTPTARSPPSTFLGLRHRHYANIRELRGKISRVPRFWLWPRFLNNSFFAKRLVFVGILLSVALAWGVTMYNVKITLWLVDFKERKPDDYDHCKQVVVFSGLIYHMLPVAVLLFLPGSGLRSFEPFKREQLELKSATTENDVGDDLEENARISTSVPKIRRRFVFQLCELLAVISLVYDVGLVLFFFRLLFTGALYACDSYLMHLFTLGGAFCYVGLFVVIYYFARYREHIKMQLGAFTENDHSGDIRKHTMDWNQENNSATDQMLEVVRTRLYYATRRGDLKEMREILNFAQARGLMSSKYGFPRKAYASPKLKFKFFAKTRRNPVHVAAYHGNISALALLEEFGFDMTALDKYNSVHFSTGSLFWYFARVFVKRPSNSLENTAVSIFQTTLMTPLHCAVSTGQIETSLPSFLMTPLHCAVSTGQIETVRWLLTRGAPPNTLAQASFRSNRVPPLFLAEHAEIVRELLVHGADPLAIPDPGFMNTMTPLQLAYVQGNYAVAQELEEWGGDVALTPFHLAAARNNVLVLRKFLSRKTDVDCLGEMGYVGLNRRTPLHWAAISGSTAGLTEVFVTQDGRRLSG</sequence>
<dbReference type="OrthoDB" id="194358at2759"/>
<keyword evidence="5" id="KW-1133">Transmembrane helix</keyword>
<dbReference type="AlphaFoldDB" id="A0A225VEP2"/>
<organism evidence="6 7">
    <name type="scientific">Phytophthora megakarya</name>
    <dbReference type="NCBI Taxonomy" id="4795"/>
    <lineage>
        <taxon>Eukaryota</taxon>
        <taxon>Sar</taxon>
        <taxon>Stramenopiles</taxon>
        <taxon>Oomycota</taxon>
        <taxon>Peronosporomycetes</taxon>
        <taxon>Peronosporales</taxon>
        <taxon>Peronosporaceae</taxon>
        <taxon>Phytophthora</taxon>
    </lineage>
</organism>
<proteinExistence type="predicted"/>
<feature type="transmembrane region" description="Helical" evidence="5">
    <location>
        <begin position="216"/>
        <end position="237"/>
    </location>
</feature>
<gene>
    <name evidence="6" type="ORF">PHMEG_00024368</name>
</gene>
<dbReference type="InterPro" id="IPR002110">
    <property type="entry name" value="Ankyrin_rpt"/>
</dbReference>
<keyword evidence="5" id="KW-0472">Membrane</keyword>
<dbReference type="PANTHER" id="PTHR24126:SF14">
    <property type="entry name" value="ANK_REP_REGION DOMAIN-CONTAINING PROTEIN"/>
    <property type="match status" value="1"/>
</dbReference>
<dbReference type="Proteomes" id="UP000198211">
    <property type="component" value="Unassembled WGS sequence"/>
</dbReference>
<feature type="transmembrane region" description="Helical" evidence="5">
    <location>
        <begin position="142"/>
        <end position="161"/>
    </location>
</feature>
<dbReference type="PROSITE" id="PS50297">
    <property type="entry name" value="ANK_REP_REGION"/>
    <property type="match status" value="1"/>
</dbReference>
<reference evidence="7" key="1">
    <citation type="submission" date="2017-03" db="EMBL/GenBank/DDBJ databases">
        <title>Phytopthora megakarya and P. palmivora, two closely related causual agents of cacao black pod achieved similar genome size and gene model numbers by different mechanisms.</title>
        <authorList>
            <person name="Ali S."/>
            <person name="Shao J."/>
            <person name="Larry D.J."/>
            <person name="Kronmiller B."/>
            <person name="Shen D."/>
            <person name="Strem M.D."/>
            <person name="Melnick R.L."/>
            <person name="Guiltinan M.J."/>
            <person name="Tyler B.M."/>
            <person name="Meinhardt L.W."/>
            <person name="Bailey B.A."/>
        </authorList>
    </citation>
    <scope>NUCLEOTIDE SEQUENCE [LARGE SCALE GENOMIC DNA]</scope>
    <source>
        <strain evidence="7">zdho120</strain>
    </source>
</reference>
<feature type="transmembrane region" description="Helical" evidence="5">
    <location>
        <begin position="99"/>
        <end position="119"/>
    </location>
</feature>
<keyword evidence="5 6" id="KW-0812">Transmembrane</keyword>
<feature type="repeat" description="ANK" evidence="3">
    <location>
        <begin position="368"/>
        <end position="400"/>
    </location>
</feature>
<dbReference type="STRING" id="4795.A0A225VEP2"/>
<accession>A0A225VEP2</accession>
<feature type="region of interest" description="Disordered" evidence="4">
    <location>
        <begin position="29"/>
        <end position="56"/>
    </location>
</feature>
<feature type="repeat" description="ANK" evidence="3">
    <location>
        <begin position="462"/>
        <end position="491"/>
    </location>
</feature>
<dbReference type="Pfam" id="PF12796">
    <property type="entry name" value="Ank_2"/>
    <property type="match status" value="1"/>
</dbReference>
<evidence type="ECO:0000256" key="3">
    <source>
        <dbReference type="PROSITE-ProRule" id="PRU00023"/>
    </source>
</evidence>
<dbReference type="SMART" id="SM00248">
    <property type="entry name" value="ANK"/>
    <property type="match status" value="5"/>
</dbReference>
<evidence type="ECO:0000256" key="2">
    <source>
        <dbReference type="ARBA" id="ARBA00023043"/>
    </source>
</evidence>
<keyword evidence="7" id="KW-1185">Reference proteome</keyword>
<dbReference type="InterPro" id="IPR036770">
    <property type="entry name" value="Ankyrin_rpt-contain_sf"/>
</dbReference>
<evidence type="ECO:0000256" key="4">
    <source>
        <dbReference type="SAM" id="MobiDB-lite"/>
    </source>
</evidence>
<evidence type="ECO:0000256" key="5">
    <source>
        <dbReference type="SAM" id="Phobius"/>
    </source>
</evidence>
<comment type="caution">
    <text evidence="6">The sequence shown here is derived from an EMBL/GenBank/DDBJ whole genome shotgun (WGS) entry which is preliminary data.</text>
</comment>